<gene>
    <name evidence="2" type="ORF">Mal64_27250</name>
</gene>
<evidence type="ECO:0000313" key="2">
    <source>
        <dbReference type="EMBL" id="TWT87187.1"/>
    </source>
</evidence>
<proteinExistence type="predicted"/>
<comment type="caution">
    <text evidence="2">The sequence shown here is derived from an EMBL/GenBank/DDBJ whole genome shotgun (WGS) entry which is preliminary data.</text>
</comment>
<keyword evidence="3" id="KW-1185">Reference proteome</keyword>
<reference evidence="2 3" key="1">
    <citation type="submission" date="2019-02" db="EMBL/GenBank/DDBJ databases">
        <title>Deep-cultivation of Planctomycetes and their phenomic and genomic characterization uncovers novel biology.</title>
        <authorList>
            <person name="Wiegand S."/>
            <person name="Jogler M."/>
            <person name="Boedeker C."/>
            <person name="Pinto D."/>
            <person name="Vollmers J."/>
            <person name="Rivas-Marin E."/>
            <person name="Kohn T."/>
            <person name="Peeters S.H."/>
            <person name="Heuer A."/>
            <person name="Rast P."/>
            <person name="Oberbeckmann S."/>
            <person name="Bunk B."/>
            <person name="Jeske O."/>
            <person name="Meyerdierks A."/>
            <person name="Storesund J.E."/>
            <person name="Kallscheuer N."/>
            <person name="Luecker S."/>
            <person name="Lage O.M."/>
            <person name="Pohl T."/>
            <person name="Merkel B.J."/>
            <person name="Hornburger P."/>
            <person name="Mueller R.-W."/>
            <person name="Bruemmer F."/>
            <person name="Labrenz M."/>
            <person name="Spormann A.M."/>
            <person name="Op Den Camp H."/>
            <person name="Overmann J."/>
            <person name="Amann R."/>
            <person name="Jetten M.S.M."/>
            <person name="Mascher T."/>
            <person name="Medema M.H."/>
            <person name="Devos D.P."/>
            <person name="Kaster A.-K."/>
            <person name="Ovreas L."/>
            <person name="Rohde M."/>
            <person name="Galperin M.Y."/>
            <person name="Jogler C."/>
        </authorList>
    </citation>
    <scope>NUCLEOTIDE SEQUENCE [LARGE SCALE GENOMIC DNA]</scope>
    <source>
        <strain evidence="2 3">Mal64</strain>
    </source>
</reference>
<dbReference type="AlphaFoldDB" id="A0A5C5ZJI0"/>
<dbReference type="Proteomes" id="UP000315440">
    <property type="component" value="Unassembled WGS sequence"/>
</dbReference>
<dbReference type="Pfam" id="PF18934">
    <property type="entry name" value="DUF5682"/>
    <property type="match status" value="1"/>
</dbReference>
<sequence length="858" mass="92699">MSDATDTPDAAGKPHDVDGASAERAVAELLPRLRGEGVVYFPIRHHSPACAEHVRKWIAENRPSAVLVEGPRSFDRFLNELLDARSDFPLAVYTHFVDTRRQTLPAPKDGGPEGEASESEPPRFAAFYPLCDYSPELAALRAGREAGARLRFIDLDFGAKTLAEFAARCVEEEEETPVVRVESLAADPHLAHSRYVRELARRFGMRDFDELWDHLFESGAASLSTDAFVDRLASYCAIARLEYADDDLRRDGTTAREAAMAAAVREELARSEEGDGPVLVITGGFHTAALPELVASDAPPAPPALTPSGEEAAWLVAYSFPQLDSLAGYSSGMPSPGFYERMWRAGQASDPTAARTREAAEIVLEVARLTRERDGMNPLSTPDAVAAVQSARRLAALRGHPWPQREDLLDGVRSCFVKGEIGSEGYAVMRLVAERLTGDRIGRTPPGAEAPAIVDDFRRQCERLRVPTDSVEPKTLTLELYRNRRHRRISRLLHRLDLLAAPLAVFEGGPDFLEGTGLDLMHERWSVRWAPAVEAALVEASVFGPTVEAAAAAKLDASIAELEASGQGRSASAAVALLVRTCRLGLQRRTDRILAGLGRSIHEDPSLPSVAAALTQLELLATAREPLEARGLEQTPRLVEACYQRACALADGAVACPDEMVVPVIDALRSLRESLVGERSDSSLDPELFHQALQRVVASAPDKSQGAVVGAAAGLLYLEGRLTAEPLGELIAGFLGASTVEPARRCAVVRGLLATAREAAWRVSPLVDALDTQLCGWDESQFVASLPELRLAFADLTPTEIVRVAERAAARHDEADLGELVLTDLSEADALMAAQIAGLVREQLAAERFDSAEAAHAK</sequence>
<feature type="region of interest" description="Disordered" evidence="1">
    <location>
        <begin position="1"/>
        <end position="20"/>
    </location>
</feature>
<dbReference type="InterPro" id="IPR043737">
    <property type="entry name" value="DUF5682"/>
</dbReference>
<organism evidence="2 3">
    <name type="scientific">Pseudobythopirellula maris</name>
    <dbReference type="NCBI Taxonomy" id="2527991"/>
    <lineage>
        <taxon>Bacteria</taxon>
        <taxon>Pseudomonadati</taxon>
        <taxon>Planctomycetota</taxon>
        <taxon>Planctomycetia</taxon>
        <taxon>Pirellulales</taxon>
        <taxon>Lacipirellulaceae</taxon>
        <taxon>Pseudobythopirellula</taxon>
    </lineage>
</organism>
<name>A0A5C5ZJI0_9BACT</name>
<evidence type="ECO:0000313" key="3">
    <source>
        <dbReference type="Proteomes" id="UP000315440"/>
    </source>
</evidence>
<accession>A0A5C5ZJI0</accession>
<dbReference type="EMBL" id="SJPQ01000003">
    <property type="protein sequence ID" value="TWT87187.1"/>
    <property type="molecule type" value="Genomic_DNA"/>
</dbReference>
<evidence type="ECO:0000256" key="1">
    <source>
        <dbReference type="SAM" id="MobiDB-lite"/>
    </source>
</evidence>
<protein>
    <submittedName>
        <fullName evidence="2">Uncharacterized protein</fullName>
    </submittedName>
</protein>